<dbReference type="Proteomes" id="UP000030745">
    <property type="component" value="Unassembled WGS sequence"/>
</dbReference>
<dbReference type="GO" id="GO:0005829">
    <property type="term" value="C:cytosol"/>
    <property type="evidence" value="ECO:0007669"/>
    <property type="project" value="TreeGrafter"/>
</dbReference>
<dbReference type="GO" id="GO:0051083">
    <property type="term" value="P:'de novo' cotranslational protein folding"/>
    <property type="evidence" value="ECO:0007669"/>
    <property type="project" value="TreeGrafter"/>
</dbReference>
<dbReference type="SUPFAM" id="SSF48371">
    <property type="entry name" value="ARM repeat"/>
    <property type="match status" value="1"/>
</dbReference>
<dbReference type="KEGG" id="spar:SPRG_06836"/>
<feature type="compositionally biased region" description="Acidic residues" evidence="2">
    <location>
        <begin position="453"/>
        <end position="475"/>
    </location>
</feature>
<gene>
    <name evidence="4" type="ORF">SPRG_06836</name>
</gene>
<evidence type="ECO:0000256" key="1">
    <source>
        <dbReference type="ARBA" id="ARBA00006133"/>
    </source>
</evidence>
<protein>
    <recommendedName>
        <fullName evidence="3">Telomere length regulation protein conserved domain-containing protein</fullName>
    </recommendedName>
</protein>
<keyword evidence="5" id="KW-1185">Reference proteome</keyword>
<evidence type="ECO:0000259" key="3">
    <source>
        <dbReference type="Pfam" id="PF10193"/>
    </source>
</evidence>
<dbReference type="InterPro" id="IPR051970">
    <property type="entry name" value="TEL2_Regulation"/>
</dbReference>
<name>A0A067CAP1_SAPPC</name>
<dbReference type="PANTHER" id="PTHR15830:SF10">
    <property type="entry name" value="TELOMERE LENGTH REGULATION PROTEIN TEL2 HOMOLOG"/>
    <property type="match status" value="1"/>
</dbReference>
<evidence type="ECO:0000313" key="4">
    <source>
        <dbReference type="EMBL" id="KDO27568.1"/>
    </source>
</evidence>
<dbReference type="InterPro" id="IPR016024">
    <property type="entry name" value="ARM-type_fold"/>
</dbReference>
<dbReference type="GO" id="GO:0042162">
    <property type="term" value="F:telomeric DNA binding"/>
    <property type="evidence" value="ECO:0007669"/>
    <property type="project" value="TreeGrafter"/>
</dbReference>
<sequence length="758" mass="82671">MSTRTLEGWTDGLRAAEAAYDIDEAVRLLVADNDLLATHYKAMATHVLEAVVPAWVTTTVADAAALAIVPAVDTLLSVATAETWRHVQSLFLALYDVVGRRQLPAPSHDMALRLLKRFLDDDGLYRLQAEMMAAPPKTKSVADESLVAKLCALPAIVCNLDSPQTQRDFLPSTFFPRLVTAFVRHRSAVFSGHIGALLVPKLVRLGHAKCVASLWLANCASPSEHYRWLEMLPSSAYEGLFSETMRFAANEASVTVDWATLLPTSIVEQSIFQHVLSHKLLLHAKTALPFAAIEAAVRVLSGPTTHASQYDDKAQSPLVHVLDKLIQAWAFGCSTDADVDGSGATFIELGLAELSTRYVDARAVVETRGWIGSLSMGIRERMGHSLQGTRQWGMVVAIALSKVLTPETPLTFEGEDLPHRGTAPTTTTAPLDPLPVVATVSAPKKPSRIDPDAIVDSDDDNNDDNDDDDDNDDAASDMSLEPYELSDDEDEAVDATPPMVYLLDVLEGLQQDDDRDRAELALRSLPALLDRRPYDLHDLAVTLCRAVTRLDDTFQTPHFDALRKASLRGLVLEAPAQALPALAAQVFDSEKLFQVKLDILSVLALAAPNVKVDKPNTLSLFFYPLLLPLQAQLANAASKMHSLDHVLMAHVLQTLAAVLEASGQHGPRTISMATAFLELIWSQRAHELPSVRRQVLFGLSRVLLVLPAFAWSEQVARLGLQTSLVPYLDQLRQWDPDHGCRSAAGLLLTTVDTGAFLP</sequence>
<feature type="domain" description="Telomere length regulation protein conserved" evidence="3">
    <location>
        <begin position="500"/>
        <end position="607"/>
    </location>
</feature>
<feature type="region of interest" description="Disordered" evidence="2">
    <location>
        <begin position="411"/>
        <end position="492"/>
    </location>
</feature>
<dbReference type="GO" id="GO:0051879">
    <property type="term" value="F:Hsp90 protein binding"/>
    <property type="evidence" value="ECO:0007669"/>
    <property type="project" value="TreeGrafter"/>
</dbReference>
<dbReference type="OrthoDB" id="10258062at2759"/>
<dbReference type="PANTHER" id="PTHR15830">
    <property type="entry name" value="TELOMERE LENGTH REGULATION PROTEIN TEL2 FAMILY MEMBER"/>
    <property type="match status" value="1"/>
</dbReference>
<proteinExistence type="inferred from homology"/>
<organism evidence="4 5">
    <name type="scientific">Saprolegnia parasitica (strain CBS 223.65)</name>
    <dbReference type="NCBI Taxonomy" id="695850"/>
    <lineage>
        <taxon>Eukaryota</taxon>
        <taxon>Sar</taxon>
        <taxon>Stramenopiles</taxon>
        <taxon>Oomycota</taxon>
        <taxon>Saprolegniomycetes</taxon>
        <taxon>Saprolegniales</taxon>
        <taxon>Saprolegniaceae</taxon>
        <taxon>Saprolegnia</taxon>
    </lineage>
</organism>
<dbReference type="AlphaFoldDB" id="A0A067CAP1"/>
<evidence type="ECO:0000256" key="2">
    <source>
        <dbReference type="SAM" id="MobiDB-lite"/>
    </source>
</evidence>
<dbReference type="Gene3D" id="1.25.40.720">
    <property type="entry name" value="Telomere length regulation protein 2, C-terminal domain"/>
    <property type="match status" value="1"/>
</dbReference>
<accession>A0A067CAP1</accession>
<feature type="compositionally biased region" description="Low complexity" evidence="2">
    <location>
        <begin position="422"/>
        <end position="435"/>
    </location>
</feature>
<dbReference type="OMA" id="SMAMACG"/>
<dbReference type="InterPro" id="IPR038528">
    <property type="entry name" value="TEL2_C_sf"/>
</dbReference>
<dbReference type="RefSeq" id="XP_012201693.1">
    <property type="nucleotide sequence ID" value="XM_012346303.1"/>
</dbReference>
<dbReference type="VEuPathDB" id="FungiDB:SPRG_06836"/>
<dbReference type="EMBL" id="KK583216">
    <property type="protein sequence ID" value="KDO27568.1"/>
    <property type="molecule type" value="Genomic_DNA"/>
</dbReference>
<dbReference type="STRING" id="695850.A0A067CAP1"/>
<dbReference type="InterPro" id="IPR019337">
    <property type="entry name" value="Telomere_length_regulation_dom"/>
</dbReference>
<evidence type="ECO:0000313" key="5">
    <source>
        <dbReference type="Proteomes" id="UP000030745"/>
    </source>
</evidence>
<reference evidence="4 5" key="1">
    <citation type="journal article" date="2013" name="PLoS Genet.">
        <title>Distinctive expansion of potential virulence genes in the genome of the oomycete fish pathogen Saprolegnia parasitica.</title>
        <authorList>
            <person name="Jiang R.H."/>
            <person name="de Bruijn I."/>
            <person name="Haas B.J."/>
            <person name="Belmonte R."/>
            <person name="Lobach L."/>
            <person name="Christie J."/>
            <person name="van den Ackerveken G."/>
            <person name="Bottin A."/>
            <person name="Bulone V."/>
            <person name="Diaz-Moreno S.M."/>
            <person name="Dumas B."/>
            <person name="Fan L."/>
            <person name="Gaulin E."/>
            <person name="Govers F."/>
            <person name="Grenville-Briggs L.J."/>
            <person name="Horner N.R."/>
            <person name="Levin J.Z."/>
            <person name="Mammella M."/>
            <person name="Meijer H.J."/>
            <person name="Morris P."/>
            <person name="Nusbaum C."/>
            <person name="Oome S."/>
            <person name="Phillips A.J."/>
            <person name="van Rooyen D."/>
            <person name="Rzeszutek E."/>
            <person name="Saraiva M."/>
            <person name="Secombes C.J."/>
            <person name="Seidl M.F."/>
            <person name="Snel B."/>
            <person name="Stassen J.H."/>
            <person name="Sykes S."/>
            <person name="Tripathy S."/>
            <person name="van den Berg H."/>
            <person name="Vega-Arreguin J.C."/>
            <person name="Wawra S."/>
            <person name="Young S.K."/>
            <person name="Zeng Q."/>
            <person name="Dieguez-Uribeondo J."/>
            <person name="Russ C."/>
            <person name="Tyler B.M."/>
            <person name="van West P."/>
        </authorList>
    </citation>
    <scope>NUCLEOTIDE SEQUENCE [LARGE SCALE GENOMIC DNA]</scope>
    <source>
        <strain evidence="4 5">CBS 223.65</strain>
    </source>
</reference>
<comment type="similarity">
    <text evidence="1">Belongs to the TEL2 family.</text>
</comment>
<dbReference type="GeneID" id="24129159"/>
<dbReference type="Pfam" id="PF10193">
    <property type="entry name" value="Telomere_reg-2"/>
    <property type="match status" value="1"/>
</dbReference>